<dbReference type="Gene3D" id="1.20.1250.20">
    <property type="entry name" value="MFS general substrate transporter like domains"/>
    <property type="match status" value="2"/>
</dbReference>
<evidence type="ECO:0000256" key="7">
    <source>
        <dbReference type="SAM" id="MobiDB-lite"/>
    </source>
</evidence>
<protein>
    <recommendedName>
        <fullName evidence="11">MFS general substrate transporter</fullName>
    </recommendedName>
</protein>
<dbReference type="SUPFAM" id="SSF103473">
    <property type="entry name" value="MFS general substrate transporter"/>
    <property type="match status" value="1"/>
</dbReference>
<keyword evidence="3 8" id="KW-0812">Transmembrane</keyword>
<evidence type="ECO:0000313" key="9">
    <source>
        <dbReference type="EMBL" id="CAD0085065.1"/>
    </source>
</evidence>
<comment type="caution">
    <text evidence="9">The sequence shown here is derived from an EMBL/GenBank/DDBJ whole genome shotgun (WGS) entry which is preliminary data.</text>
</comment>
<keyword evidence="2" id="KW-0813">Transport</keyword>
<feature type="transmembrane region" description="Helical" evidence="8">
    <location>
        <begin position="373"/>
        <end position="392"/>
    </location>
</feature>
<dbReference type="InterPro" id="IPR036259">
    <property type="entry name" value="MFS_trans_sf"/>
</dbReference>
<gene>
    <name evidence="9" type="ORF">AWRI4233_LOCUS17</name>
</gene>
<feature type="transmembrane region" description="Helical" evidence="8">
    <location>
        <begin position="398"/>
        <end position="414"/>
    </location>
</feature>
<feature type="transmembrane region" description="Helical" evidence="8">
    <location>
        <begin position="196"/>
        <end position="217"/>
    </location>
</feature>
<evidence type="ECO:0000256" key="1">
    <source>
        <dbReference type="ARBA" id="ARBA00004141"/>
    </source>
</evidence>
<dbReference type="PANTHER" id="PTHR43791:SF54">
    <property type="entry name" value="MAJOR FACILITATOR SUPERFAMILY (MFS) PROFILE DOMAIN-CONTAINING PROTEIN-RELATED"/>
    <property type="match status" value="1"/>
</dbReference>
<evidence type="ECO:0000256" key="6">
    <source>
        <dbReference type="SAM" id="Coils"/>
    </source>
</evidence>
<dbReference type="FunFam" id="1.20.1250.20:FF:000013">
    <property type="entry name" value="MFS general substrate transporter"/>
    <property type="match status" value="1"/>
</dbReference>
<comment type="subcellular location">
    <subcellularLocation>
        <location evidence="1">Membrane</location>
        <topology evidence="1">Multi-pass membrane protein</topology>
    </subcellularLocation>
</comment>
<evidence type="ECO:0000256" key="8">
    <source>
        <dbReference type="SAM" id="Phobius"/>
    </source>
</evidence>
<dbReference type="InterPro" id="IPR011701">
    <property type="entry name" value="MFS"/>
</dbReference>
<evidence type="ECO:0000256" key="3">
    <source>
        <dbReference type="ARBA" id="ARBA00022692"/>
    </source>
</evidence>
<feature type="transmembrane region" description="Helical" evidence="8">
    <location>
        <begin position="435"/>
        <end position="456"/>
    </location>
</feature>
<feature type="transmembrane region" description="Helical" evidence="8">
    <location>
        <begin position="468"/>
        <end position="489"/>
    </location>
</feature>
<evidence type="ECO:0000256" key="5">
    <source>
        <dbReference type="ARBA" id="ARBA00023136"/>
    </source>
</evidence>
<feature type="region of interest" description="Disordered" evidence="7">
    <location>
        <begin position="1"/>
        <end position="20"/>
    </location>
</feature>
<keyword evidence="5 8" id="KW-0472">Membrane</keyword>
<name>A0A9N8JHH7_9PEZI</name>
<feature type="coiled-coil region" evidence="6">
    <location>
        <begin position="492"/>
        <end position="519"/>
    </location>
</feature>
<sequence>MPPSANMLADLDNKHGRTSSSSIAKDIERVDVYEYNKYAGMGLTHEEAEFYDTFPEDQRKAMIRKVDLRLVPVLAVLYLFSHIDRANIGNAKIEGMMEDLNMSGIQYNISLDFLHPIHPAGSAIERAAQEVQATLSLHRHTCRQLGYHHDSHRSGQELRWPDGDEGLARGCGGWLFPGAVYLITHWYAQRQVQTRLALFYCASALSGACSGLLAFAISKMDGLGGRPGWAWIFLLEGMVTVIVGIACFFIMPDTPNLSGRWLNENERRYLVLQNVIKNAGRGTSDDGEKADKFKWNYLRDLLTDYKVYLQAWILFTASVCAYGLKFTMPSITKSMGYTSSQAQLMTIPPYVAGAISAVALSKLSDRFQWRAPFIFGQMAVVTLGFAMLLALAPNIKHQIPACYIGVVLVCIGQYPTNPAGSAWISSNLAGESKRAMGIALNIALGNCGGIVGSYIFLDNEKPGYPTGFGIGLGFAAFTLFSTVILELSYIRLNKKREALDEAEIRQKYSEEELQKMGRQIAIVQVQAVG</sequence>
<dbReference type="AlphaFoldDB" id="A0A9N8JHH7"/>
<proteinExistence type="predicted"/>
<reference evidence="9" key="1">
    <citation type="submission" date="2020-06" db="EMBL/GenBank/DDBJ databases">
        <authorList>
            <person name="Onetto C."/>
        </authorList>
    </citation>
    <scope>NUCLEOTIDE SEQUENCE</scope>
</reference>
<feature type="transmembrane region" description="Helical" evidence="8">
    <location>
        <begin position="344"/>
        <end position="361"/>
    </location>
</feature>
<evidence type="ECO:0000256" key="2">
    <source>
        <dbReference type="ARBA" id="ARBA00022448"/>
    </source>
</evidence>
<evidence type="ECO:0000313" key="10">
    <source>
        <dbReference type="Proteomes" id="UP000714618"/>
    </source>
</evidence>
<dbReference type="Pfam" id="PF07690">
    <property type="entry name" value="MFS_1"/>
    <property type="match status" value="1"/>
</dbReference>
<keyword evidence="6" id="KW-0175">Coiled coil</keyword>
<feature type="transmembrane region" description="Helical" evidence="8">
    <location>
        <begin position="229"/>
        <end position="251"/>
    </location>
</feature>
<keyword evidence="10" id="KW-1185">Reference proteome</keyword>
<dbReference type="PANTHER" id="PTHR43791">
    <property type="entry name" value="PERMEASE-RELATED"/>
    <property type="match status" value="1"/>
</dbReference>
<dbReference type="Proteomes" id="UP000714618">
    <property type="component" value="Unassembled WGS sequence"/>
</dbReference>
<feature type="non-terminal residue" evidence="9">
    <location>
        <position position="529"/>
    </location>
</feature>
<dbReference type="GO" id="GO:0022857">
    <property type="term" value="F:transmembrane transporter activity"/>
    <property type="evidence" value="ECO:0007669"/>
    <property type="project" value="InterPro"/>
</dbReference>
<keyword evidence="4 8" id="KW-1133">Transmembrane helix</keyword>
<accession>A0A9N8JHH7</accession>
<feature type="transmembrane region" description="Helical" evidence="8">
    <location>
        <begin position="307"/>
        <end position="324"/>
    </location>
</feature>
<dbReference type="OrthoDB" id="2962993at2759"/>
<dbReference type="GO" id="GO:0016020">
    <property type="term" value="C:membrane"/>
    <property type="evidence" value="ECO:0007669"/>
    <property type="project" value="UniProtKB-SubCell"/>
</dbReference>
<dbReference type="EMBL" id="CAIJEO010000002">
    <property type="protein sequence ID" value="CAD0085065.1"/>
    <property type="molecule type" value="Genomic_DNA"/>
</dbReference>
<organism evidence="9 10">
    <name type="scientific">Aureobasidium mustum</name>
    <dbReference type="NCBI Taxonomy" id="2773714"/>
    <lineage>
        <taxon>Eukaryota</taxon>
        <taxon>Fungi</taxon>
        <taxon>Dikarya</taxon>
        <taxon>Ascomycota</taxon>
        <taxon>Pezizomycotina</taxon>
        <taxon>Dothideomycetes</taxon>
        <taxon>Dothideomycetidae</taxon>
        <taxon>Dothideales</taxon>
        <taxon>Saccotheciaceae</taxon>
        <taxon>Aureobasidium</taxon>
    </lineage>
</organism>
<evidence type="ECO:0008006" key="11">
    <source>
        <dbReference type="Google" id="ProtNLM"/>
    </source>
</evidence>
<evidence type="ECO:0000256" key="4">
    <source>
        <dbReference type="ARBA" id="ARBA00022989"/>
    </source>
</evidence>